<keyword evidence="5" id="KW-0539">Nucleus</keyword>
<dbReference type="FunFam" id="3.40.50.12650:FF:000001">
    <property type="entry name" value="DNA cross-link repair 1A"/>
    <property type="match status" value="1"/>
</dbReference>
<dbReference type="CDD" id="cd16273">
    <property type="entry name" value="SNM1A-1C-like_MBL-fold"/>
    <property type="match status" value="1"/>
</dbReference>
<evidence type="ECO:0000256" key="2">
    <source>
        <dbReference type="ARBA" id="ARBA00010304"/>
    </source>
</evidence>
<dbReference type="RefSeq" id="XP_064682821.1">
    <property type="nucleotide sequence ID" value="XM_064830319.1"/>
</dbReference>
<evidence type="ECO:0000256" key="4">
    <source>
        <dbReference type="ARBA" id="ARBA00023204"/>
    </source>
</evidence>
<comment type="subcellular location">
    <subcellularLocation>
        <location evidence="1">Nucleus</location>
    </subcellularLocation>
</comment>
<dbReference type="SMART" id="SM00849">
    <property type="entry name" value="Lactamase_B"/>
    <property type="match status" value="1"/>
</dbReference>
<dbReference type="PANTHER" id="PTHR23240:SF6">
    <property type="entry name" value="DNA CROSS-LINK REPAIR 1A PROTEIN"/>
    <property type="match status" value="1"/>
</dbReference>
<dbReference type="GO" id="GO:0036297">
    <property type="term" value="P:interstrand cross-link repair"/>
    <property type="evidence" value="ECO:0007669"/>
    <property type="project" value="TreeGrafter"/>
</dbReference>
<dbReference type="GO" id="GO:0006303">
    <property type="term" value="P:double-strand break repair via nonhomologous end joining"/>
    <property type="evidence" value="ECO:0007669"/>
    <property type="project" value="TreeGrafter"/>
</dbReference>
<proteinExistence type="inferred from homology"/>
<keyword evidence="4" id="KW-0234">DNA repair</keyword>
<gene>
    <name evidence="8" type="primary">YMC2</name>
    <name evidence="8" type="ORF">ATC70_011121</name>
</gene>
<evidence type="ECO:0000256" key="6">
    <source>
        <dbReference type="SAM" id="MobiDB-lite"/>
    </source>
</evidence>
<accession>A0AAN7HTH9</accession>
<evidence type="ECO:0000256" key="3">
    <source>
        <dbReference type="ARBA" id="ARBA00022763"/>
    </source>
</evidence>
<evidence type="ECO:0000259" key="7">
    <source>
        <dbReference type="SMART" id="SM00849"/>
    </source>
</evidence>
<dbReference type="GO" id="GO:0003684">
    <property type="term" value="F:damaged DNA binding"/>
    <property type="evidence" value="ECO:0007669"/>
    <property type="project" value="TreeGrafter"/>
</dbReference>
<evidence type="ECO:0000313" key="8">
    <source>
        <dbReference type="EMBL" id="KAK4516155.1"/>
    </source>
</evidence>
<sequence>MAKQSKQENDTGSVKSKYFSIETYFKTPANVNKRLKPSTSDLQVERAIKQQEEKKERCPLCQLWILTESISMEVHVNQCLDMEQEREKENIPPLLMSFSEKSSCFSSDDNNIRKKGSFRVAAAVENCQEKTEEIQDTVASSIDSSNGSRSIESSLLDDDDESKKYVAKCDTESTKTISVQPSSWRSMFSSTSLTTSVTTRILGAKDINASLPAATALLPQKKKQKPCPFYKRVRDTRFTVDAFNYGKIPDCDGYFLTHYHADHYGGLRASWSHGPIYCSQVTANLVKQELRVDSRYVHPLPMNQLYPIAESNVQVALIDANHCPGSVLFLFVVDKKRHLHTGDFRAAPRMCLHPLIKQPENPPISCLYLDTTYLSPQYAFPAQEECIQAVCNVVKKELAPKIKTPSLLESWISIKRPVLKEEQPNDPMTTKDAFKLMMNQNKATASRVLIVVGTYTIGKERVFISIARMLKCKIYAPYKKKRILLCQEDDELKSMLTNNPSEAQVHVVPLRDIRADIMSNYLKEHQAHFTSLIGFKPTGWTFKSTSSQTSDMKLAPLSEIIIPPADRTVQIEPYYNRNDIKLYGVPYSEHSSFRELASFIASMNIYHIIPTVNLSQVQAMSAYFDKWQEEKMAKRVTVVRYPNQEYW</sequence>
<comment type="similarity">
    <text evidence="2">Belongs to the DNA repair metallo-beta-lactamase (DRMBL) family.</text>
</comment>
<organism evidence="8 9">
    <name type="scientific">Mucor velutinosus</name>
    <dbReference type="NCBI Taxonomy" id="708070"/>
    <lineage>
        <taxon>Eukaryota</taxon>
        <taxon>Fungi</taxon>
        <taxon>Fungi incertae sedis</taxon>
        <taxon>Mucoromycota</taxon>
        <taxon>Mucoromycotina</taxon>
        <taxon>Mucoromycetes</taxon>
        <taxon>Mucorales</taxon>
        <taxon>Mucorineae</taxon>
        <taxon>Mucoraceae</taxon>
        <taxon>Mucor</taxon>
    </lineage>
</organism>
<dbReference type="InterPro" id="IPR001279">
    <property type="entry name" value="Metallo-B-lactamas"/>
</dbReference>
<comment type="caution">
    <text evidence="8">The sequence shown here is derived from an EMBL/GenBank/DDBJ whole genome shotgun (WGS) entry which is preliminary data.</text>
</comment>
<dbReference type="Gene3D" id="3.40.50.12650">
    <property type="match status" value="1"/>
</dbReference>
<dbReference type="GO" id="GO:0035312">
    <property type="term" value="F:5'-3' DNA exonuclease activity"/>
    <property type="evidence" value="ECO:0007669"/>
    <property type="project" value="TreeGrafter"/>
</dbReference>
<reference evidence="8 9" key="1">
    <citation type="submission" date="2022-11" db="EMBL/GenBank/DDBJ databases">
        <title>Mucor velutinosus strain NIH1002 WGS.</title>
        <authorList>
            <person name="Subramanian P."/>
            <person name="Mullikin J.C."/>
            <person name="Segre J.A."/>
            <person name="Zelazny A.M."/>
        </authorList>
    </citation>
    <scope>NUCLEOTIDE SEQUENCE [LARGE SCALE GENOMIC DNA]</scope>
    <source>
        <strain evidence="8 9">NIH1002</strain>
    </source>
</reference>
<protein>
    <submittedName>
        <fullName evidence="8">Mitochondrial carrier protein ymc2</fullName>
    </submittedName>
</protein>
<dbReference type="Pfam" id="PF07522">
    <property type="entry name" value="DRMBL"/>
    <property type="match status" value="1"/>
</dbReference>
<name>A0AAN7HTH9_9FUNG</name>
<evidence type="ECO:0000256" key="1">
    <source>
        <dbReference type="ARBA" id="ARBA00004123"/>
    </source>
</evidence>
<dbReference type="Pfam" id="PF12706">
    <property type="entry name" value="Lactamase_B_2"/>
    <property type="match status" value="1"/>
</dbReference>
<feature type="region of interest" description="Disordered" evidence="6">
    <location>
        <begin position="135"/>
        <end position="156"/>
    </location>
</feature>
<dbReference type="InterPro" id="IPR011084">
    <property type="entry name" value="DRMBL"/>
</dbReference>
<dbReference type="Gene3D" id="3.60.15.10">
    <property type="entry name" value="Ribonuclease Z/Hydroxyacylglutathione hydrolase-like"/>
    <property type="match status" value="1"/>
</dbReference>
<feature type="compositionally biased region" description="Low complexity" evidence="6">
    <location>
        <begin position="140"/>
        <end position="154"/>
    </location>
</feature>
<dbReference type="GO" id="GO:0005634">
    <property type="term" value="C:nucleus"/>
    <property type="evidence" value="ECO:0007669"/>
    <property type="project" value="UniProtKB-SubCell"/>
</dbReference>
<feature type="domain" description="Metallo-beta-lactamase" evidence="7">
    <location>
        <begin position="224"/>
        <end position="402"/>
    </location>
</feature>
<dbReference type="Proteomes" id="UP001304243">
    <property type="component" value="Unassembled WGS sequence"/>
</dbReference>
<dbReference type="PANTHER" id="PTHR23240">
    <property type="entry name" value="DNA CROSS-LINK REPAIR PROTEIN PSO2/SNM1-RELATED"/>
    <property type="match status" value="1"/>
</dbReference>
<dbReference type="GeneID" id="89954807"/>
<evidence type="ECO:0000313" key="9">
    <source>
        <dbReference type="Proteomes" id="UP001304243"/>
    </source>
</evidence>
<dbReference type="SUPFAM" id="SSF56281">
    <property type="entry name" value="Metallo-hydrolase/oxidoreductase"/>
    <property type="match status" value="1"/>
</dbReference>
<dbReference type="InterPro" id="IPR036866">
    <property type="entry name" value="RibonucZ/Hydroxyglut_hydro"/>
</dbReference>
<dbReference type="EMBL" id="JASEJX010000014">
    <property type="protein sequence ID" value="KAK4516155.1"/>
    <property type="molecule type" value="Genomic_DNA"/>
</dbReference>
<dbReference type="AlphaFoldDB" id="A0AAN7HTH9"/>
<keyword evidence="9" id="KW-1185">Reference proteome</keyword>
<evidence type="ECO:0000256" key="5">
    <source>
        <dbReference type="ARBA" id="ARBA00023242"/>
    </source>
</evidence>
<keyword evidence="3" id="KW-0227">DNA damage</keyword>